<reference evidence="1" key="1">
    <citation type="submission" date="2020-11" db="EMBL/GenBank/DDBJ databases">
        <authorList>
            <consortium name="DOE Joint Genome Institute"/>
            <person name="Ahrendt S."/>
            <person name="Riley R."/>
            <person name="Andreopoulos W."/>
            <person name="Labutti K."/>
            <person name="Pangilinan J."/>
            <person name="Ruiz-Duenas F.J."/>
            <person name="Barrasa J.M."/>
            <person name="Sanchez-Garcia M."/>
            <person name="Camarero S."/>
            <person name="Miyauchi S."/>
            <person name="Serrano A."/>
            <person name="Linde D."/>
            <person name="Babiker R."/>
            <person name="Drula E."/>
            <person name="Ayuso-Fernandez I."/>
            <person name="Pacheco R."/>
            <person name="Padilla G."/>
            <person name="Ferreira P."/>
            <person name="Barriuso J."/>
            <person name="Kellner H."/>
            <person name="Castanera R."/>
            <person name="Alfaro M."/>
            <person name="Ramirez L."/>
            <person name="Pisabarro A.G."/>
            <person name="Kuo A."/>
            <person name="Tritt A."/>
            <person name="Lipzen A."/>
            <person name="He G."/>
            <person name="Yan M."/>
            <person name="Ng V."/>
            <person name="Cullen D."/>
            <person name="Martin F."/>
            <person name="Rosso M.-N."/>
            <person name="Henrissat B."/>
            <person name="Hibbett D."/>
            <person name="Martinez A.T."/>
            <person name="Grigoriev I.V."/>
        </authorList>
    </citation>
    <scope>NUCLEOTIDE SEQUENCE</scope>
    <source>
        <strain evidence="1">CBS 506.95</strain>
    </source>
</reference>
<evidence type="ECO:0000313" key="2">
    <source>
        <dbReference type="Proteomes" id="UP000807306"/>
    </source>
</evidence>
<accession>A0A9P6E394</accession>
<dbReference type="EMBL" id="MU157999">
    <property type="protein sequence ID" value="KAF9521711.1"/>
    <property type="molecule type" value="Genomic_DNA"/>
</dbReference>
<dbReference type="OrthoDB" id="2794314at2759"/>
<comment type="caution">
    <text evidence="1">The sequence shown here is derived from an EMBL/GenBank/DDBJ whole genome shotgun (WGS) entry which is preliminary data.</text>
</comment>
<protein>
    <submittedName>
        <fullName evidence="1">Uncharacterized protein</fullName>
    </submittedName>
</protein>
<dbReference type="Proteomes" id="UP000807306">
    <property type="component" value="Unassembled WGS sequence"/>
</dbReference>
<gene>
    <name evidence="1" type="ORF">CPB83DRAFT_747544</name>
</gene>
<proteinExistence type="predicted"/>
<feature type="non-terminal residue" evidence="1">
    <location>
        <position position="1"/>
    </location>
</feature>
<name>A0A9P6E394_9AGAR</name>
<dbReference type="AlphaFoldDB" id="A0A9P6E394"/>
<keyword evidence="2" id="KW-1185">Reference proteome</keyword>
<feature type="non-terminal residue" evidence="1">
    <location>
        <position position="71"/>
    </location>
</feature>
<sequence>LEYSTANHCTLIAMRCAKIARPINTILDDEYQAEVEMLHPGITVPHPSTVAGDLVNLYTDLSLTVFSYFSV</sequence>
<organism evidence="1 2">
    <name type="scientific">Crepidotus variabilis</name>
    <dbReference type="NCBI Taxonomy" id="179855"/>
    <lineage>
        <taxon>Eukaryota</taxon>
        <taxon>Fungi</taxon>
        <taxon>Dikarya</taxon>
        <taxon>Basidiomycota</taxon>
        <taxon>Agaricomycotina</taxon>
        <taxon>Agaricomycetes</taxon>
        <taxon>Agaricomycetidae</taxon>
        <taxon>Agaricales</taxon>
        <taxon>Agaricineae</taxon>
        <taxon>Crepidotaceae</taxon>
        <taxon>Crepidotus</taxon>
    </lineage>
</organism>
<evidence type="ECO:0000313" key="1">
    <source>
        <dbReference type="EMBL" id="KAF9521711.1"/>
    </source>
</evidence>